<evidence type="ECO:0000313" key="2">
    <source>
        <dbReference type="Proteomes" id="UP001597601"/>
    </source>
</evidence>
<name>A0ABW5XM81_9SPHI</name>
<dbReference type="Proteomes" id="UP001597601">
    <property type="component" value="Unassembled WGS sequence"/>
</dbReference>
<dbReference type="EMBL" id="JBHUON010000003">
    <property type="protein sequence ID" value="MFD2863911.1"/>
    <property type="molecule type" value="Genomic_DNA"/>
</dbReference>
<evidence type="ECO:0000313" key="1">
    <source>
        <dbReference type="EMBL" id="MFD2863911.1"/>
    </source>
</evidence>
<keyword evidence="2" id="KW-1185">Reference proteome</keyword>
<protein>
    <submittedName>
        <fullName evidence="1">Uncharacterized protein</fullName>
    </submittedName>
</protein>
<gene>
    <name evidence="1" type="ORF">ACFSYC_04350</name>
</gene>
<organism evidence="1 2">
    <name type="scientific">Mucilaginibacter antarcticus</name>
    <dbReference type="NCBI Taxonomy" id="1855725"/>
    <lineage>
        <taxon>Bacteria</taxon>
        <taxon>Pseudomonadati</taxon>
        <taxon>Bacteroidota</taxon>
        <taxon>Sphingobacteriia</taxon>
        <taxon>Sphingobacteriales</taxon>
        <taxon>Sphingobacteriaceae</taxon>
        <taxon>Mucilaginibacter</taxon>
    </lineage>
</organism>
<comment type="caution">
    <text evidence="1">The sequence shown here is derived from an EMBL/GenBank/DDBJ whole genome shotgun (WGS) entry which is preliminary data.</text>
</comment>
<sequence length="83" mass="9805">MSQQTGFMPHRQFHVLVAEANEEQYLTVLPDPQGNFRVIKHGEVLGEVNYRPKNKIVCYKGKLKRTLMDQLKKHIDHQYSYAY</sequence>
<reference evidence="2" key="1">
    <citation type="journal article" date="2019" name="Int. J. Syst. Evol. Microbiol.">
        <title>The Global Catalogue of Microorganisms (GCM) 10K type strain sequencing project: providing services to taxonomists for standard genome sequencing and annotation.</title>
        <authorList>
            <consortium name="The Broad Institute Genomics Platform"/>
            <consortium name="The Broad Institute Genome Sequencing Center for Infectious Disease"/>
            <person name="Wu L."/>
            <person name="Ma J."/>
        </authorList>
    </citation>
    <scope>NUCLEOTIDE SEQUENCE [LARGE SCALE GENOMIC DNA]</scope>
    <source>
        <strain evidence="2">KCTC 52232</strain>
    </source>
</reference>
<dbReference type="RefSeq" id="WP_377123913.1">
    <property type="nucleotide sequence ID" value="NZ_JBHUON010000003.1"/>
</dbReference>
<accession>A0ABW5XM81</accession>
<proteinExistence type="predicted"/>